<dbReference type="Gene3D" id="2.130.10.10">
    <property type="entry name" value="YVTN repeat-like/Quinoprotein amine dehydrogenase"/>
    <property type="match status" value="1"/>
</dbReference>
<evidence type="ECO:0000313" key="2">
    <source>
        <dbReference type="EMBL" id="MBZ5740422.1"/>
    </source>
</evidence>
<gene>
    <name evidence="2" type="ORF">K8U61_19765</name>
</gene>
<evidence type="ECO:0000256" key="1">
    <source>
        <dbReference type="SAM" id="SignalP"/>
    </source>
</evidence>
<reference evidence="2 3" key="1">
    <citation type="submission" date="2021-09" db="EMBL/GenBank/DDBJ databases">
        <title>Whole genome sequence of Nocardioides sp. GBK3QG-3.</title>
        <authorList>
            <person name="Tuo L."/>
        </authorList>
    </citation>
    <scope>NUCLEOTIDE SEQUENCE [LARGE SCALE GENOMIC DNA]</scope>
    <source>
        <strain evidence="2 3">GBK3QG-3</strain>
    </source>
</reference>
<sequence>MWFSTRRRRRIQVGAAAGALLAGLLSGLVVAAPPPSAAGPVIPSLPRADADDRTPRVVDDAAVPEAGVYELHQVGGTMYAGGDFRTVLSADRRTTYARRNFLAFDATTGAVSSFAPRFGGQVWAMESSPDGRYLYIGGTFGSVDGVAANRLVKWDLQLNRVDPTFRFTVPVQRVSDLQLVGNRLFVAGTWEGGLVAVDPTTGAASGYFDGTQVRGGNTQWSTRAYRFAVNPAATRMVVIGSFTSVGGQRRAEVAMLNLGTTAATVSAWHSTRWDQICNGSRWYTRDVDWLPDGSAFAVVTSGGDEPTGSTLLCDAASLWRPVDADGQQPVWVNYTGGDTFHSVAATNRAIFVGGHQRWLDNPLGNNAAGPGSVPRLGLGAIDPATGRALSWNPWKSTEGGLGAYDLYFTSRGLWVGHFERGLGTGPNGHETHEGLGLLPY</sequence>
<dbReference type="EMBL" id="JAIQZJ010000014">
    <property type="protein sequence ID" value="MBZ5740422.1"/>
    <property type="molecule type" value="Genomic_DNA"/>
</dbReference>
<keyword evidence="3" id="KW-1185">Reference proteome</keyword>
<dbReference type="SUPFAM" id="SSF50998">
    <property type="entry name" value="Quinoprotein alcohol dehydrogenase-like"/>
    <property type="match status" value="1"/>
</dbReference>
<dbReference type="RefSeq" id="WP_224124784.1">
    <property type="nucleotide sequence ID" value="NZ_JAIQZJ010000014.1"/>
</dbReference>
<protein>
    <submittedName>
        <fullName evidence="2">Uncharacterized protein</fullName>
    </submittedName>
</protein>
<feature type="signal peptide" evidence="1">
    <location>
        <begin position="1"/>
        <end position="31"/>
    </location>
</feature>
<evidence type="ECO:0000313" key="3">
    <source>
        <dbReference type="Proteomes" id="UP000780875"/>
    </source>
</evidence>
<keyword evidence="1" id="KW-0732">Signal</keyword>
<dbReference type="Proteomes" id="UP000780875">
    <property type="component" value="Unassembled WGS sequence"/>
</dbReference>
<comment type="caution">
    <text evidence="2">The sequence shown here is derived from an EMBL/GenBank/DDBJ whole genome shotgun (WGS) entry which is preliminary data.</text>
</comment>
<accession>A0ABS7UHR9</accession>
<organism evidence="2 3">
    <name type="scientific">Nocardioides mangrovi</name>
    <dbReference type="NCBI Taxonomy" id="2874580"/>
    <lineage>
        <taxon>Bacteria</taxon>
        <taxon>Bacillati</taxon>
        <taxon>Actinomycetota</taxon>
        <taxon>Actinomycetes</taxon>
        <taxon>Propionibacteriales</taxon>
        <taxon>Nocardioidaceae</taxon>
        <taxon>Nocardioides</taxon>
    </lineage>
</organism>
<dbReference type="InterPro" id="IPR011047">
    <property type="entry name" value="Quinoprotein_ADH-like_sf"/>
</dbReference>
<name>A0ABS7UHR9_9ACTN</name>
<dbReference type="InterPro" id="IPR015943">
    <property type="entry name" value="WD40/YVTN_repeat-like_dom_sf"/>
</dbReference>
<proteinExistence type="predicted"/>
<feature type="chain" id="PRO_5047095311" evidence="1">
    <location>
        <begin position="32"/>
        <end position="440"/>
    </location>
</feature>